<reference evidence="1" key="1">
    <citation type="submission" date="2024-04" db="EMBL/GenBank/DDBJ databases">
        <authorList>
            <consortium name="Molecular Ecology Group"/>
        </authorList>
    </citation>
    <scope>NUCLEOTIDE SEQUENCE</scope>
</reference>
<organism evidence="1 2">
    <name type="scientific">Lasius platythorax</name>
    <dbReference type="NCBI Taxonomy" id="488582"/>
    <lineage>
        <taxon>Eukaryota</taxon>
        <taxon>Metazoa</taxon>
        <taxon>Ecdysozoa</taxon>
        <taxon>Arthropoda</taxon>
        <taxon>Hexapoda</taxon>
        <taxon>Insecta</taxon>
        <taxon>Pterygota</taxon>
        <taxon>Neoptera</taxon>
        <taxon>Endopterygota</taxon>
        <taxon>Hymenoptera</taxon>
        <taxon>Apocrita</taxon>
        <taxon>Aculeata</taxon>
        <taxon>Formicoidea</taxon>
        <taxon>Formicidae</taxon>
        <taxon>Formicinae</taxon>
        <taxon>Lasius</taxon>
        <taxon>Lasius</taxon>
    </lineage>
</organism>
<sequence length="102" mass="11131">MGLPAERLISPAASHITNNRESIASFPVLEKTHFRPHGEREGGYRDVTLRLRHGGMGKGAILASSTPAAFTVCGFRNESPCLSRLDSHDPICRSRSTLWKGS</sequence>
<dbReference type="EMBL" id="OZ034832">
    <property type="protein sequence ID" value="CAL1688926.1"/>
    <property type="molecule type" value="Genomic_DNA"/>
</dbReference>
<gene>
    <name evidence="1" type="ORF">LPLAT_LOCUS13949</name>
</gene>
<proteinExistence type="predicted"/>
<protein>
    <submittedName>
        <fullName evidence="1">Uncharacterized protein</fullName>
    </submittedName>
</protein>
<keyword evidence="2" id="KW-1185">Reference proteome</keyword>
<dbReference type="AlphaFoldDB" id="A0AAV2P7N4"/>
<dbReference type="Proteomes" id="UP001497644">
    <property type="component" value="Chromosome 9"/>
</dbReference>
<evidence type="ECO:0000313" key="1">
    <source>
        <dbReference type="EMBL" id="CAL1688926.1"/>
    </source>
</evidence>
<accession>A0AAV2P7N4</accession>
<name>A0AAV2P7N4_9HYME</name>
<evidence type="ECO:0000313" key="2">
    <source>
        <dbReference type="Proteomes" id="UP001497644"/>
    </source>
</evidence>